<dbReference type="InterPro" id="IPR011009">
    <property type="entry name" value="Kinase-like_dom_sf"/>
</dbReference>
<dbReference type="PANTHER" id="PTHR21310">
    <property type="entry name" value="AMINOGLYCOSIDE PHOSPHOTRANSFERASE-RELATED-RELATED"/>
    <property type="match status" value="1"/>
</dbReference>
<dbReference type="RefSeq" id="WP_390228433.1">
    <property type="nucleotide sequence ID" value="NZ_JBHSCN010000005.1"/>
</dbReference>
<protein>
    <submittedName>
        <fullName evidence="2">Aminoglycoside phosphotransferase family protein</fullName>
        <ecNumber evidence="2">2.7.1.-</ecNumber>
    </submittedName>
</protein>
<dbReference type="EMBL" id="JBHSCN010000005">
    <property type="protein sequence ID" value="MFC4243401.1"/>
    <property type="molecule type" value="Genomic_DNA"/>
</dbReference>
<gene>
    <name evidence="2" type="ORF">ACFOYW_08450</name>
</gene>
<dbReference type="Pfam" id="PF01636">
    <property type="entry name" value="APH"/>
    <property type="match status" value="1"/>
</dbReference>
<evidence type="ECO:0000313" key="2">
    <source>
        <dbReference type="EMBL" id="MFC4243401.1"/>
    </source>
</evidence>
<comment type="caution">
    <text evidence="2">The sequence shown here is derived from an EMBL/GenBank/DDBJ whole genome shotgun (WGS) entry which is preliminary data.</text>
</comment>
<dbReference type="Gene3D" id="3.90.1200.10">
    <property type="match status" value="1"/>
</dbReference>
<dbReference type="InterPro" id="IPR002575">
    <property type="entry name" value="Aminoglycoside_PTrfase"/>
</dbReference>
<sequence>MDVLSLEDGHVVELGERTTGGTKNETRYGTIGTRAVVVKIQRAHGRLRNEEAALDFLAAAGVRVPRVVVSGTTPDGYPYLVITRENGVRTTTPEGWWRFGRDLASLLDVSTDSCPLPCITAAEFVTDHRDRLNLVRPLLTRALADEIDKAIAVVSGTTRLVVTHGDPGSGNYLDPGDNDGVGVLLDWETASVSPFGLDLGRAAFIGLMDLGRSGIPDQLATAL</sequence>
<dbReference type="EC" id="2.7.1.-" evidence="2"/>
<keyword evidence="2" id="KW-0808">Transferase</keyword>
<feature type="domain" description="Aminoglycoside phosphotransferase" evidence="1">
    <location>
        <begin position="19"/>
        <end position="205"/>
    </location>
</feature>
<dbReference type="Proteomes" id="UP001595900">
    <property type="component" value="Unassembled WGS sequence"/>
</dbReference>
<dbReference type="GO" id="GO:0016740">
    <property type="term" value="F:transferase activity"/>
    <property type="evidence" value="ECO:0007669"/>
    <property type="project" value="UniProtKB-KW"/>
</dbReference>
<name>A0ABV8Q4Q6_9MICO</name>
<accession>A0ABV8Q4Q6</accession>
<proteinExistence type="predicted"/>
<evidence type="ECO:0000313" key="3">
    <source>
        <dbReference type="Proteomes" id="UP001595900"/>
    </source>
</evidence>
<organism evidence="2 3">
    <name type="scientific">Gryllotalpicola reticulitermitis</name>
    <dbReference type="NCBI Taxonomy" id="1184153"/>
    <lineage>
        <taxon>Bacteria</taxon>
        <taxon>Bacillati</taxon>
        <taxon>Actinomycetota</taxon>
        <taxon>Actinomycetes</taxon>
        <taxon>Micrococcales</taxon>
        <taxon>Microbacteriaceae</taxon>
        <taxon>Gryllotalpicola</taxon>
    </lineage>
</organism>
<evidence type="ECO:0000259" key="1">
    <source>
        <dbReference type="Pfam" id="PF01636"/>
    </source>
</evidence>
<keyword evidence="3" id="KW-1185">Reference proteome</keyword>
<dbReference type="InterPro" id="IPR051678">
    <property type="entry name" value="AGP_Transferase"/>
</dbReference>
<dbReference type="SUPFAM" id="SSF56112">
    <property type="entry name" value="Protein kinase-like (PK-like)"/>
    <property type="match status" value="1"/>
</dbReference>
<reference evidence="3" key="1">
    <citation type="journal article" date="2019" name="Int. J. Syst. Evol. Microbiol.">
        <title>The Global Catalogue of Microorganisms (GCM) 10K type strain sequencing project: providing services to taxonomists for standard genome sequencing and annotation.</title>
        <authorList>
            <consortium name="The Broad Institute Genomics Platform"/>
            <consortium name="The Broad Institute Genome Sequencing Center for Infectious Disease"/>
            <person name="Wu L."/>
            <person name="Ma J."/>
        </authorList>
    </citation>
    <scope>NUCLEOTIDE SEQUENCE [LARGE SCALE GENOMIC DNA]</scope>
    <source>
        <strain evidence="3">CGMCC 1.10363</strain>
    </source>
</reference>